<reference evidence="2 3" key="1">
    <citation type="submission" date="2017-12" db="EMBL/GenBank/DDBJ databases">
        <title>Sequencing the genomes of 1000 Actinobacteria strains.</title>
        <authorList>
            <person name="Klenk H.-P."/>
        </authorList>
    </citation>
    <scope>NUCLEOTIDE SEQUENCE [LARGE SCALE GENOMIC DNA]</scope>
    <source>
        <strain evidence="2 3">DSM 44489</strain>
    </source>
</reference>
<dbReference type="EMBL" id="PJMW01000002">
    <property type="protein sequence ID" value="PKV80303.1"/>
    <property type="molecule type" value="Genomic_DNA"/>
</dbReference>
<dbReference type="SUPFAM" id="SSF56801">
    <property type="entry name" value="Acetyl-CoA synthetase-like"/>
    <property type="match status" value="1"/>
</dbReference>
<feature type="domain" description="AMP-dependent synthetase/ligase" evidence="1">
    <location>
        <begin position="31"/>
        <end position="82"/>
    </location>
</feature>
<accession>A0A2N3VF73</accession>
<dbReference type="Gene3D" id="3.40.50.980">
    <property type="match status" value="1"/>
</dbReference>
<evidence type="ECO:0000259" key="1">
    <source>
        <dbReference type="Pfam" id="PF00501"/>
    </source>
</evidence>
<evidence type="ECO:0000313" key="3">
    <source>
        <dbReference type="Proteomes" id="UP000233766"/>
    </source>
</evidence>
<dbReference type="Pfam" id="PF00501">
    <property type="entry name" value="AMP-binding"/>
    <property type="match status" value="1"/>
</dbReference>
<protein>
    <submittedName>
        <fullName evidence="2">AMP-binding enzyme</fullName>
    </submittedName>
</protein>
<dbReference type="RefSeq" id="WP_101466266.1">
    <property type="nucleotide sequence ID" value="NZ_PJMW01000002.1"/>
</dbReference>
<dbReference type="InterPro" id="IPR000873">
    <property type="entry name" value="AMP-dep_synth/lig_dom"/>
</dbReference>
<sequence>MSTLVTAPATNVIPMRSRSGSPVAAGHLADADLDRWANRLARLLLTRGADAGDRIALAVDPRIESIVAEAAIRKIGAIPVSVIEGSSTALGAGFGITTKARRGELADVTDWLVLDDRSTLQRYLVTSDAPLMATELRAVS</sequence>
<name>A0A2N3VF73_9NOCA</name>
<dbReference type="AlphaFoldDB" id="A0A2N3VF73"/>
<comment type="caution">
    <text evidence="2">The sequence shown here is derived from an EMBL/GenBank/DDBJ whole genome shotgun (WGS) entry which is preliminary data.</text>
</comment>
<keyword evidence="3" id="KW-1185">Reference proteome</keyword>
<dbReference type="Proteomes" id="UP000233766">
    <property type="component" value="Unassembled WGS sequence"/>
</dbReference>
<dbReference type="OrthoDB" id="4571362at2"/>
<proteinExistence type="predicted"/>
<evidence type="ECO:0000313" key="2">
    <source>
        <dbReference type="EMBL" id="PKV80303.1"/>
    </source>
</evidence>
<organism evidence="2 3">
    <name type="scientific">Nocardia fluminea</name>
    <dbReference type="NCBI Taxonomy" id="134984"/>
    <lineage>
        <taxon>Bacteria</taxon>
        <taxon>Bacillati</taxon>
        <taxon>Actinomycetota</taxon>
        <taxon>Actinomycetes</taxon>
        <taxon>Mycobacteriales</taxon>
        <taxon>Nocardiaceae</taxon>
        <taxon>Nocardia</taxon>
    </lineage>
</organism>
<gene>
    <name evidence="2" type="ORF">ATK86_4726</name>
</gene>